<dbReference type="Proteomes" id="UP000663862">
    <property type="component" value="Unassembled WGS sequence"/>
</dbReference>
<comment type="caution">
    <text evidence="1">The sequence shown here is derived from an EMBL/GenBank/DDBJ whole genome shotgun (WGS) entry which is preliminary data.</text>
</comment>
<evidence type="ECO:0000313" key="1">
    <source>
        <dbReference type="EMBL" id="CAF4726994.1"/>
    </source>
</evidence>
<accession>A0A821JYI1</accession>
<organism evidence="1 2">
    <name type="scientific">Rotaria socialis</name>
    <dbReference type="NCBI Taxonomy" id="392032"/>
    <lineage>
        <taxon>Eukaryota</taxon>
        <taxon>Metazoa</taxon>
        <taxon>Spiralia</taxon>
        <taxon>Gnathifera</taxon>
        <taxon>Rotifera</taxon>
        <taxon>Eurotatoria</taxon>
        <taxon>Bdelloidea</taxon>
        <taxon>Philodinida</taxon>
        <taxon>Philodinidae</taxon>
        <taxon>Rotaria</taxon>
    </lineage>
</organism>
<evidence type="ECO:0000313" key="2">
    <source>
        <dbReference type="Proteomes" id="UP000663862"/>
    </source>
</evidence>
<feature type="non-terminal residue" evidence="1">
    <location>
        <position position="1"/>
    </location>
</feature>
<dbReference type="EMBL" id="CAJOBQ010016447">
    <property type="protein sequence ID" value="CAF4726994.1"/>
    <property type="molecule type" value="Genomic_DNA"/>
</dbReference>
<name>A0A821JYI1_9BILA</name>
<protein>
    <submittedName>
        <fullName evidence="1">Uncharacterized protein</fullName>
    </submittedName>
</protein>
<proteinExistence type="predicted"/>
<gene>
    <name evidence="1" type="ORF">TSG867_LOCUS34237</name>
</gene>
<dbReference type="AlphaFoldDB" id="A0A821JYI1"/>
<sequence>MIPKLAVVKGTAALREVTTKPDGRLYGKDTSFGPERLL</sequence>
<reference evidence="1" key="1">
    <citation type="submission" date="2021-02" db="EMBL/GenBank/DDBJ databases">
        <authorList>
            <person name="Nowell W R."/>
        </authorList>
    </citation>
    <scope>NUCLEOTIDE SEQUENCE</scope>
</reference>